<evidence type="ECO:0000313" key="2">
    <source>
        <dbReference type="EMBL" id="KHG10169.1"/>
    </source>
</evidence>
<reference evidence="3" key="1">
    <citation type="submission" date="2014-09" db="EMBL/GenBank/DDBJ databases">
        <authorList>
            <person name="Mudge J."/>
            <person name="Ramaraj T."/>
            <person name="Lindquist I.E."/>
            <person name="Bharti A.K."/>
            <person name="Sundararajan A."/>
            <person name="Cameron C.T."/>
            <person name="Woodward J.E."/>
            <person name="May G.D."/>
            <person name="Brubaker C."/>
            <person name="Broadhvest J."/>
            <person name="Wilkins T.A."/>
        </authorList>
    </citation>
    <scope>NUCLEOTIDE SEQUENCE</scope>
    <source>
        <strain evidence="3">cv. AKA8401</strain>
    </source>
</reference>
<dbReference type="Proteomes" id="UP000032142">
    <property type="component" value="Unassembled WGS sequence"/>
</dbReference>
<protein>
    <submittedName>
        <fullName evidence="2">Uncharacterized protein</fullName>
    </submittedName>
</protein>
<evidence type="ECO:0000256" key="1">
    <source>
        <dbReference type="SAM" id="MobiDB-lite"/>
    </source>
</evidence>
<evidence type="ECO:0000313" key="3">
    <source>
        <dbReference type="Proteomes" id="UP000032142"/>
    </source>
</evidence>
<gene>
    <name evidence="2" type="ORF">F383_12980</name>
</gene>
<dbReference type="AlphaFoldDB" id="A0A0B0NEC4"/>
<feature type="region of interest" description="Disordered" evidence="1">
    <location>
        <begin position="1"/>
        <end position="32"/>
    </location>
</feature>
<dbReference type="EMBL" id="KN393279">
    <property type="protein sequence ID" value="KHG10169.1"/>
    <property type="molecule type" value="Genomic_DNA"/>
</dbReference>
<proteinExistence type="predicted"/>
<sequence length="46" mass="5467">MRIPKANSRWLGEGQRREASVLVQQDKGEPNLERRTCRRGTWGMRR</sequence>
<keyword evidence="3" id="KW-1185">Reference proteome</keyword>
<organism evidence="2 3">
    <name type="scientific">Gossypium arboreum</name>
    <name type="common">Tree cotton</name>
    <name type="synonym">Gossypium nanking</name>
    <dbReference type="NCBI Taxonomy" id="29729"/>
    <lineage>
        <taxon>Eukaryota</taxon>
        <taxon>Viridiplantae</taxon>
        <taxon>Streptophyta</taxon>
        <taxon>Embryophyta</taxon>
        <taxon>Tracheophyta</taxon>
        <taxon>Spermatophyta</taxon>
        <taxon>Magnoliopsida</taxon>
        <taxon>eudicotyledons</taxon>
        <taxon>Gunneridae</taxon>
        <taxon>Pentapetalae</taxon>
        <taxon>rosids</taxon>
        <taxon>malvids</taxon>
        <taxon>Malvales</taxon>
        <taxon>Malvaceae</taxon>
        <taxon>Malvoideae</taxon>
        <taxon>Gossypium</taxon>
    </lineage>
</organism>
<accession>A0A0B0NEC4</accession>
<name>A0A0B0NEC4_GOSAR</name>